<sequence length="1483" mass="156581">MSESTSSGDGTTLSNLSPLFQLSYGPAAHHSGCSFSAAEGDRDRDQTRRTSTGPTGNAAQFHAGGNSRVSYHTAEVLPLSPMAHAGEYMYAMDARKSPLSVSGTSLDSASLGDSQKHSYHPIEFVRSGTDNVDSLKSARPMRPLSVSTHPTAANVASFTPALSAKNSIVSPPEKTLSSVLMQPLAHARKSSGAASGAGALLEGGTPPLLSPASQSVYPKESAAKVPTSSSDFLTSPHPTVAPLHRHPFADKRSQSSTLPSQLDATPTEPPRTVRDASPSPLVESGADPPRFPEPLQSQPHVLPNSSVQAQKLSTPFSGTSHGVSRLSLVPAPPPSTLPVCDSPRSSEGDVLGFCSGKPPSIPLARTTHETQLALLASCGSNSSHSGGEGSKGNGTKGPASLTPFSSTTAPPRSGSGAHAPPKTQPLPPPTAPEAPPQDPPSLLPPPARTPDASPLAPSVAASSPSESISGHGEAQLPILVPALNAPPRPQLQPERPAAADLVHFAPLIQQFDFRKRDIKSIACTSVFSIADVNTVAVKLRLLRHEVLGRAEPIANIQQAAMRAGRVKTIASNNPKKQRASASAVAPPDVVPEPPDVVDVSDFHDTLAVFDSPTLAISYALWGSVAPYNDLVRALWAFCAPNRRPRSGGESRTRDGDDSALEAERQRADAVAAAAAPASTLVGNKTHIWVRFSSVLRFLNHCGIDVLIVSPDRKAATSFCAKRPHLHRSHRRPSAHVTHATPRRRVLVALSYDREQGLWCPLTTARPIRQVASQWREYQRSQRLQTPRRAGRGKHKAHAATTVQAKEDAVEARVQTCEQHPAPHPQQPQQSEPGGTGAAANKAPHVVVTVSGDNPSDGSKTPSLKSGKRPPFHAVLYPNLVQTDVGFTLLLRQGLHPLLRTVCVRLTVGVSLGCVAVLFGLALIVYATKTTDACLVDVRASQCVDVGSSGNSGGFASASDSSCLWILLSLFPPAYHAGLSNRYLYGPPAAPGKCLIVSICCSFAALLDNVLIVYFAVRYLALGGAQPCFFHLLRSIQAVLGAIACAFAAYVLSIFHRRLHVVPCAALAAGDAVLCTAHLESCSNRYAYGAHGPLSGTNVALVLACVYLAVCVLHWLVAALPVLPRIATQDRIPTAKPDTYTFRPSLFAPDGPTPIEVDQLRQAMQQPLRQELRHCVQARGRLLTTTTTIGEVMQANRVKSLKMTELNEERRRQRSRPFQLRSRDDDSGQRGRKAYRGERRRYVVLSAEGETVSSHHSSRSSSVSSSHLGGGDCSSSVVLAARLMQRVAEIGSRAQERGLPRTTVSPLGSDGTVLSHIPGEGQVSSLPVSHPSSCLVGPQEPSSRCPSATGARAVVVTDEESIVSKSGGDDLARQGGASSLPVPLSSRLLASTNLVASPICASSARSGLGRPSASSTLTSKTPAHASRTASGESYRHPRGSYRARMTCVRSADVSAAVSPTVNVEIDRIVARVRARKDALIDGAT</sequence>
<feature type="region of interest" description="Disordered" evidence="1">
    <location>
        <begin position="778"/>
        <end position="867"/>
    </location>
</feature>
<dbReference type="Proteomes" id="UP000274082">
    <property type="component" value="Chromosome 35"/>
</dbReference>
<protein>
    <submittedName>
        <fullName evidence="3">Uncharacterized protein</fullName>
    </submittedName>
</protein>
<accession>A0A3S7X9W3</accession>
<keyword evidence="4" id="KW-1185">Reference proteome</keyword>
<feature type="compositionally biased region" description="Basic and acidic residues" evidence="1">
    <location>
        <begin position="39"/>
        <end position="48"/>
    </location>
</feature>
<reference evidence="3 4" key="1">
    <citation type="journal article" date="2018" name="Sci. Rep.">
        <title>A complete Leishmania donovani reference genome identifies novel genetic variations associated with virulence.</title>
        <authorList>
            <person name="Lypaczewski P."/>
            <person name="Hoshizaki J."/>
            <person name="Zhang W.-W."/>
            <person name="McCall L.-I."/>
            <person name="Torcivia-Rodriguez J."/>
            <person name="Simonyan V."/>
            <person name="Kaur A."/>
            <person name="Dewar K."/>
            <person name="Matlashewski G."/>
        </authorList>
    </citation>
    <scope>NUCLEOTIDE SEQUENCE [LARGE SCALE GENOMIC DNA]</scope>
    <source>
        <strain evidence="3 4">LdCL</strain>
    </source>
</reference>
<feature type="compositionally biased region" description="Polar residues" evidence="1">
    <location>
        <begin position="850"/>
        <end position="863"/>
    </location>
</feature>
<dbReference type="EMBL" id="CP029534">
    <property type="protein sequence ID" value="AYU83256.1"/>
    <property type="molecule type" value="Genomic_DNA"/>
</dbReference>
<proteinExistence type="predicted"/>
<keyword evidence="2" id="KW-0472">Membrane</keyword>
<dbReference type="PANTHER" id="PTHR48125">
    <property type="entry name" value="LP07818P1"/>
    <property type="match status" value="1"/>
</dbReference>
<feature type="region of interest" description="Disordered" evidence="1">
    <location>
        <begin position="1402"/>
        <end position="1437"/>
    </location>
</feature>
<feature type="region of interest" description="Disordered" evidence="1">
    <location>
        <begin position="211"/>
        <end position="301"/>
    </location>
</feature>
<dbReference type="VEuPathDB" id="TriTrypDB:LdCL_350050700"/>
<feature type="compositionally biased region" description="Pro residues" evidence="1">
    <location>
        <begin position="422"/>
        <end position="448"/>
    </location>
</feature>
<keyword evidence="2" id="KW-0812">Transmembrane</keyword>
<feature type="region of interest" description="Disordered" evidence="1">
    <location>
        <begin position="1205"/>
        <end position="1270"/>
    </location>
</feature>
<feature type="compositionally biased region" description="Polar residues" evidence="1">
    <location>
        <begin position="1411"/>
        <end position="1430"/>
    </location>
</feature>
<feature type="region of interest" description="Disordered" evidence="1">
    <location>
        <begin position="643"/>
        <end position="664"/>
    </location>
</feature>
<feature type="compositionally biased region" description="Polar residues" evidence="1">
    <location>
        <begin position="226"/>
        <end position="237"/>
    </location>
</feature>
<feature type="compositionally biased region" description="Polar residues" evidence="1">
    <location>
        <begin position="1321"/>
        <end position="1331"/>
    </location>
</feature>
<name>A0A3S7X9W3_LEIDO</name>
<feature type="compositionally biased region" description="Basic and acidic residues" evidence="1">
    <location>
        <begin position="646"/>
        <end position="664"/>
    </location>
</feature>
<feature type="transmembrane region" description="Helical" evidence="2">
    <location>
        <begin position="905"/>
        <end position="926"/>
    </location>
</feature>
<dbReference type="OrthoDB" id="266882at2759"/>
<feature type="transmembrane region" description="Helical" evidence="2">
    <location>
        <begin position="1098"/>
        <end position="1122"/>
    </location>
</feature>
<evidence type="ECO:0000256" key="1">
    <source>
        <dbReference type="SAM" id="MobiDB-lite"/>
    </source>
</evidence>
<feature type="transmembrane region" description="Helical" evidence="2">
    <location>
        <begin position="993"/>
        <end position="1016"/>
    </location>
</feature>
<dbReference type="VEuPathDB" id="TriTrypDB:LDHU3_35.6000"/>
<evidence type="ECO:0000313" key="3">
    <source>
        <dbReference type="EMBL" id="AYU83256.1"/>
    </source>
</evidence>
<feature type="compositionally biased region" description="Gly residues" evidence="1">
    <location>
        <begin position="386"/>
        <end position="395"/>
    </location>
</feature>
<feature type="region of interest" description="Disordered" evidence="1">
    <location>
        <begin position="378"/>
        <end position="472"/>
    </location>
</feature>
<keyword evidence="2" id="KW-1133">Transmembrane helix</keyword>
<feature type="compositionally biased region" description="Basic residues" evidence="1">
    <location>
        <begin position="788"/>
        <end position="797"/>
    </location>
</feature>
<gene>
    <name evidence="3" type="ORF">LdCL_350050700</name>
</gene>
<feature type="compositionally biased region" description="Polar residues" evidence="1">
    <location>
        <begin position="254"/>
        <end position="264"/>
    </location>
</feature>
<feature type="compositionally biased region" description="Low complexity" evidence="1">
    <location>
        <begin position="449"/>
        <end position="469"/>
    </location>
</feature>
<dbReference type="PANTHER" id="PTHR48125:SF12">
    <property type="entry name" value="AT HOOK TRANSCRIPTION FACTOR FAMILY-RELATED"/>
    <property type="match status" value="1"/>
</dbReference>
<feature type="compositionally biased region" description="Basic and acidic residues" evidence="1">
    <location>
        <begin position="1220"/>
        <end position="1240"/>
    </location>
</feature>
<evidence type="ECO:0000313" key="4">
    <source>
        <dbReference type="Proteomes" id="UP000274082"/>
    </source>
</evidence>
<organism evidence="3 4">
    <name type="scientific">Leishmania donovani</name>
    <dbReference type="NCBI Taxonomy" id="5661"/>
    <lineage>
        <taxon>Eukaryota</taxon>
        <taxon>Discoba</taxon>
        <taxon>Euglenozoa</taxon>
        <taxon>Kinetoplastea</taxon>
        <taxon>Metakinetoplastina</taxon>
        <taxon>Trypanosomatida</taxon>
        <taxon>Trypanosomatidae</taxon>
        <taxon>Leishmaniinae</taxon>
        <taxon>Leishmania</taxon>
    </lineage>
</organism>
<evidence type="ECO:0000256" key="2">
    <source>
        <dbReference type="SAM" id="Phobius"/>
    </source>
</evidence>
<feature type="region of interest" description="Disordered" evidence="1">
    <location>
        <begin position="34"/>
        <end position="65"/>
    </location>
</feature>
<feature type="transmembrane region" description="Helical" evidence="2">
    <location>
        <begin position="1028"/>
        <end position="1051"/>
    </location>
</feature>
<feature type="compositionally biased region" description="Low complexity" evidence="1">
    <location>
        <begin position="1251"/>
        <end position="1266"/>
    </location>
</feature>
<feature type="region of interest" description="Disordered" evidence="1">
    <location>
        <begin position="1321"/>
        <end position="1347"/>
    </location>
</feature>
<dbReference type="VEuPathDB" id="TriTrypDB:LdBPK_354560.1"/>